<feature type="domain" description="Protein kinase" evidence="4">
    <location>
        <begin position="326"/>
        <end position="591"/>
    </location>
</feature>
<dbReference type="AlphaFoldDB" id="A0A081AC64"/>
<dbReference type="EMBL" id="ANJA01001531">
    <property type="protein sequence ID" value="ETO76475.1"/>
    <property type="molecule type" value="Genomic_DNA"/>
</dbReference>
<sequence>MSISVTQVMVLLVTVIYITVPAIAMDAMQVFSRGVCVGAPNTLIMKNSEDCEDNTCKRREFGDDPYNVSVNCNISDRFDHAAEVFTYNYVVIEYYDQNTSCNSDNLTETDVYPGTRDCQVASTEGTSSVMVYLYTNGSVDVFFFKDDVCGGNSNFNFTLSGAEVANGDCIKGGYKVYTSYSLSATSSSSSGNTAVSQLGRNASSSSGIIASSSSNKGAVPVTTSKGSGVNIGAIAGVVAGVIVAVLLIVIGFLWYRRRSKRAKGSPSGGNKVTDGYATVTSPTTGQKSTDSDITDFSSSLGVGPRSLAGLWDDEAIATARIPREKLEIQQLISRGGYGEIYFGFFIGKCVAIKTLLPELRKSVKHVNGFLDEVRLLARLDHPRIVQFVGIAWNTLADLCFVLEYMEGGDLHALLATYEAQNFDTGFDKSKVTIALHVAHGLTYLHSLDPPVLHRDLKSKNILLSSELEAKITDFGTSRERGERTMTAGVGTSLWMAPEVMLGQRYDHKSDIFSFGVVLSELDQHKLPYSHAKGRKLPDTALLQMVALGTISVEFSSGTLESMVQLGKSCVAVDPDDRPTAAEALYQLQLILRQEL</sequence>
<dbReference type="Gene3D" id="3.30.200.20">
    <property type="entry name" value="Phosphorylase Kinase, domain 1"/>
    <property type="match status" value="1"/>
</dbReference>
<evidence type="ECO:0000313" key="6">
    <source>
        <dbReference type="Proteomes" id="UP000028582"/>
    </source>
</evidence>
<feature type="chain" id="PRO_5001754151" evidence="3">
    <location>
        <begin position="25"/>
        <end position="595"/>
    </location>
</feature>
<dbReference type="InterPro" id="IPR011009">
    <property type="entry name" value="Kinase-like_dom_sf"/>
</dbReference>
<proteinExistence type="predicted"/>
<evidence type="ECO:0000256" key="1">
    <source>
        <dbReference type="SAM" id="MobiDB-lite"/>
    </source>
</evidence>
<dbReference type="SUPFAM" id="SSF56112">
    <property type="entry name" value="Protein kinase-like (PK-like)"/>
    <property type="match status" value="1"/>
</dbReference>
<keyword evidence="2" id="KW-1133">Transmembrane helix</keyword>
<feature type="compositionally biased region" description="Polar residues" evidence="1">
    <location>
        <begin position="278"/>
        <end position="287"/>
    </location>
</feature>
<evidence type="ECO:0000259" key="4">
    <source>
        <dbReference type="PROSITE" id="PS50011"/>
    </source>
</evidence>
<reference evidence="5 6" key="1">
    <citation type="submission" date="2013-11" db="EMBL/GenBank/DDBJ databases">
        <title>The Genome Sequence of Phytophthora parasitica P1976.</title>
        <authorList>
            <consortium name="The Broad Institute Genomics Platform"/>
            <person name="Russ C."/>
            <person name="Tyler B."/>
            <person name="Panabieres F."/>
            <person name="Shan W."/>
            <person name="Tripathy S."/>
            <person name="Grunwald N."/>
            <person name="Machado M."/>
            <person name="Johnson C.S."/>
            <person name="Walker B."/>
            <person name="Young S."/>
            <person name="Zeng Q."/>
            <person name="Gargeya S."/>
            <person name="Fitzgerald M."/>
            <person name="Haas B."/>
            <person name="Abouelleil A."/>
            <person name="Allen A.W."/>
            <person name="Alvarado L."/>
            <person name="Arachchi H.M."/>
            <person name="Berlin A.M."/>
            <person name="Chapman S.B."/>
            <person name="Gainer-Dewar J."/>
            <person name="Goldberg J."/>
            <person name="Griggs A."/>
            <person name="Gujja S."/>
            <person name="Hansen M."/>
            <person name="Howarth C."/>
            <person name="Imamovic A."/>
            <person name="Ireland A."/>
            <person name="Larimer J."/>
            <person name="McCowan C."/>
            <person name="Murphy C."/>
            <person name="Pearson M."/>
            <person name="Poon T.W."/>
            <person name="Priest M."/>
            <person name="Roberts A."/>
            <person name="Saif S."/>
            <person name="Shea T."/>
            <person name="Sisk P."/>
            <person name="Sykes S."/>
            <person name="Wortman J."/>
            <person name="Nusbaum C."/>
            <person name="Birren B."/>
        </authorList>
    </citation>
    <scope>NUCLEOTIDE SEQUENCE [LARGE SCALE GENOMIC DNA]</scope>
    <source>
        <strain evidence="5 6">P1976</strain>
    </source>
</reference>
<dbReference type="GO" id="GO:0004674">
    <property type="term" value="F:protein serine/threonine kinase activity"/>
    <property type="evidence" value="ECO:0007669"/>
    <property type="project" value="TreeGrafter"/>
</dbReference>
<dbReference type="PROSITE" id="PS50011">
    <property type="entry name" value="PROTEIN_KINASE_DOM"/>
    <property type="match status" value="1"/>
</dbReference>
<dbReference type="InterPro" id="IPR008271">
    <property type="entry name" value="Ser/Thr_kinase_AS"/>
</dbReference>
<dbReference type="PROSITE" id="PS00108">
    <property type="entry name" value="PROTEIN_KINASE_ST"/>
    <property type="match status" value="1"/>
</dbReference>
<dbReference type="PANTHER" id="PTHR44329:SF214">
    <property type="entry name" value="PROTEIN KINASE DOMAIN-CONTAINING PROTEIN"/>
    <property type="match status" value="1"/>
</dbReference>
<feature type="region of interest" description="Disordered" evidence="1">
    <location>
        <begin position="261"/>
        <end position="292"/>
    </location>
</feature>
<keyword evidence="2" id="KW-0812">Transmembrane</keyword>
<dbReference type="PANTHER" id="PTHR44329">
    <property type="entry name" value="SERINE/THREONINE-PROTEIN KINASE TNNI3K-RELATED"/>
    <property type="match status" value="1"/>
</dbReference>
<dbReference type="InterPro" id="IPR000719">
    <property type="entry name" value="Prot_kinase_dom"/>
</dbReference>
<dbReference type="Gene3D" id="1.10.510.10">
    <property type="entry name" value="Transferase(Phosphotransferase) domain 1"/>
    <property type="match status" value="1"/>
</dbReference>
<dbReference type="InterPro" id="IPR051681">
    <property type="entry name" value="Ser/Thr_Kinases-Pseudokinases"/>
</dbReference>
<evidence type="ECO:0000256" key="2">
    <source>
        <dbReference type="SAM" id="Phobius"/>
    </source>
</evidence>
<gene>
    <name evidence="5" type="ORF">F444_08106</name>
</gene>
<dbReference type="Pfam" id="PF00069">
    <property type="entry name" value="Pkinase"/>
    <property type="match status" value="1"/>
</dbReference>
<keyword evidence="3" id="KW-0732">Signal</keyword>
<dbReference type="Proteomes" id="UP000028582">
    <property type="component" value="Unassembled WGS sequence"/>
</dbReference>
<dbReference type="SMART" id="SM00220">
    <property type="entry name" value="S_TKc"/>
    <property type="match status" value="1"/>
</dbReference>
<name>A0A081AC64_PHYNI</name>
<protein>
    <submittedName>
        <fullName evidence="5">TKL/MLK protein kinase</fullName>
    </submittedName>
</protein>
<keyword evidence="5" id="KW-0418">Kinase</keyword>
<evidence type="ECO:0000313" key="5">
    <source>
        <dbReference type="EMBL" id="ETO76475.1"/>
    </source>
</evidence>
<feature type="signal peptide" evidence="3">
    <location>
        <begin position="1"/>
        <end position="24"/>
    </location>
</feature>
<keyword evidence="5" id="KW-0808">Transferase</keyword>
<evidence type="ECO:0000256" key="3">
    <source>
        <dbReference type="SAM" id="SignalP"/>
    </source>
</evidence>
<keyword evidence="2" id="KW-0472">Membrane</keyword>
<dbReference type="GO" id="GO:0005524">
    <property type="term" value="F:ATP binding"/>
    <property type="evidence" value="ECO:0007669"/>
    <property type="project" value="InterPro"/>
</dbReference>
<organism evidence="5 6">
    <name type="scientific">Phytophthora nicotianae P1976</name>
    <dbReference type="NCBI Taxonomy" id="1317066"/>
    <lineage>
        <taxon>Eukaryota</taxon>
        <taxon>Sar</taxon>
        <taxon>Stramenopiles</taxon>
        <taxon>Oomycota</taxon>
        <taxon>Peronosporomycetes</taxon>
        <taxon>Peronosporales</taxon>
        <taxon>Peronosporaceae</taxon>
        <taxon>Phytophthora</taxon>
    </lineage>
</organism>
<dbReference type="OrthoDB" id="127699at2759"/>
<feature type="transmembrane region" description="Helical" evidence="2">
    <location>
        <begin position="231"/>
        <end position="255"/>
    </location>
</feature>
<comment type="caution">
    <text evidence="5">The sequence shown here is derived from an EMBL/GenBank/DDBJ whole genome shotgun (WGS) entry which is preliminary data.</text>
</comment>
<accession>A0A081AC64</accession>